<proteinExistence type="predicted"/>
<protein>
    <submittedName>
        <fullName evidence="2">Uncharacterized protein</fullName>
    </submittedName>
</protein>
<evidence type="ECO:0000313" key="3">
    <source>
        <dbReference type="Proteomes" id="UP000531561"/>
    </source>
</evidence>
<dbReference type="AlphaFoldDB" id="A0A8H6AXW0"/>
<feature type="compositionally biased region" description="Polar residues" evidence="1">
    <location>
        <begin position="324"/>
        <end position="346"/>
    </location>
</feature>
<feature type="region of interest" description="Disordered" evidence="1">
    <location>
        <begin position="9"/>
        <end position="84"/>
    </location>
</feature>
<dbReference type="Proteomes" id="UP000531561">
    <property type="component" value="Unassembled WGS sequence"/>
</dbReference>
<feature type="compositionally biased region" description="Basic and acidic residues" evidence="1">
    <location>
        <begin position="294"/>
        <end position="303"/>
    </location>
</feature>
<feature type="compositionally biased region" description="Basic and acidic residues" evidence="1">
    <location>
        <begin position="492"/>
        <end position="508"/>
    </location>
</feature>
<feature type="compositionally biased region" description="Basic and acidic residues" evidence="1">
    <location>
        <begin position="410"/>
        <end position="421"/>
    </location>
</feature>
<dbReference type="EMBL" id="JABFCT010000006">
    <property type="protein sequence ID" value="KAF5875532.1"/>
    <property type="molecule type" value="Genomic_DNA"/>
</dbReference>
<feature type="compositionally biased region" description="Low complexity" evidence="1">
    <location>
        <begin position="540"/>
        <end position="558"/>
    </location>
</feature>
<dbReference type="GeneID" id="59258083"/>
<name>A0A8H6AXW0_9HELO</name>
<dbReference type="RefSeq" id="XP_037194478.1">
    <property type="nucleotide sequence ID" value="XM_037334391.1"/>
</dbReference>
<evidence type="ECO:0000313" key="2">
    <source>
        <dbReference type="EMBL" id="KAF5875532.1"/>
    </source>
</evidence>
<gene>
    <name evidence="2" type="ORF">Bfra_003985</name>
</gene>
<feature type="compositionally biased region" description="Low complexity" evidence="1">
    <location>
        <begin position="509"/>
        <end position="527"/>
    </location>
</feature>
<feature type="region of interest" description="Disordered" evidence="1">
    <location>
        <begin position="294"/>
        <end position="593"/>
    </location>
</feature>
<reference evidence="2 3" key="1">
    <citation type="journal article" date="2020" name="Phytopathology">
        <title>A high-quality genome resource of Botrytis fragariae, a new and rapidly spreading fungal pathogen causing strawberry gray mold in the U.S.A.</title>
        <authorList>
            <person name="Wu Y."/>
            <person name="Saski C.A."/>
            <person name="Schnabel G."/>
            <person name="Xiao S."/>
            <person name="Hu M."/>
        </authorList>
    </citation>
    <scope>NUCLEOTIDE SEQUENCE [LARGE SCALE GENOMIC DNA]</scope>
    <source>
        <strain evidence="2 3">BVB16</strain>
    </source>
</reference>
<accession>A0A8H6AXW0</accession>
<organism evidence="2 3">
    <name type="scientific">Botrytis fragariae</name>
    <dbReference type="NCBI Taxonomy" id="1964551"/>
    <lineage>
        <taxon>Eukaryota</taxon>
        <taxon>Fungi</taxon>
        <taxon>Dikarya</taxon>
        <taxon>Ascomycota</taxon>
        <taxon>Pezizomycotina</taxon>
        <taxon>Leotiomycetes</taxon>
        <taxon>Helotiales</taxon>
        <taxon>Sclerotiniaceae</taxon>
        <taxon>Botrytis</taxon>
    </lineage>
</organism>
<dbReference type="OrthoDB" id="3528285at2759"/>
<sequence>MGLLKFIIRKIKGSRHKKHTSHTKKSSKSNKTNTSYQREAPNDGSSRGRPQDSQHAKRTLLPHRSEHRNENSSQKNHVHKTSHSVERQITYIGDYIDDWNSKNPPPDGIKIDIIVLGGLLDMNQNLTEPRSGSRVKFISNPEEPWDELSSEKLQRACKKLEWHTHDRWYPYTLDSGVRKRMFEVTDNDRAVHKSKMKGLIIRRPPPDYRICQRIDRLGGRESNPQLYDTKLSGIVEDIESYIKDNKKKLEGIRSRSKNTVTPRDLIEKWQKEYHFKFSNVLRWLKDNRVELSKPREHNGTRIRHESHRVNGPHDSAVFLPTGQRAPSKSRAYSSNYGSESDTSTSTRPRRVNKQHDSVVSLSGAGERAPSKSRARKPSDNMSGSDTSTHPRRRTPNTSQPLIQRKPQTKPNRDTLAKDALHSRPLITINSPSEGRGRSPSKSPNTKPPGRSPRTPQTPVNKNYVHQNPVKPPLPPSLYPSDHGRQKSSARHGSGDRGRMIPKRSHPELSHPSTSQSQSYSYPYVNSNEMRPRKSHPDLFNNDSNHSHQQQHLNLQQHSPYVNRKDGFPRPSNEDPYVPSPSEPEDMLWKDHRTREQIEEIHREEYKRLRSEGGIS</sequence>
<comment type="caution">
    <text evidence="2">The sequence shown here is derived from an EMBL/GenBank/DDBJ whole genome shotgun (WGS) entry which is preliminary data.</text>
</comment>
<evidence type="ECO:0000256" key="1">
    <source>
        <dbReference type="SAM" id="MobiDB-lite"/>
    </source>
</evidence>
<feature type="compositionally biased region" description="Basic residues" evidence="1">
    <location>
        <begin position="9"/>
        <end position="28"/>
    </location>
</feature>
<feature type="compositionally biased region" description="Polar residues" evidence="1">
    <location>
        <begin position="453"/>
        <end position="465"/>
    </location>
</feature>
<keyword evidence="3" id="KW-1185">Reference proteome</keyword>